<gene>
    <name evidence="1" type="ORF">D5086_008145</name>
</gene>
<protein>
    <submittedName>
        <fullName evidence="1">Uncharacterized protein</fullName>
    </submittedName>
</protein>
<sequence>MEDEERAQREAYLHEELESLKISVAHLTSLLKQTLRNTSDEGPSNQPITFVPAPTTVQPEERMNEHGQEPQQNPTFVQSTTPAPSPTVMEASANESHKAKSSDSIDQAKIEALEARLKAIEGIYLYDPVRAAEMCLVPNVVIPKKFRVPEFIKYSGTQCPMTHLRSYCNKMAEQYKYNMDIAPDRTSLSNIEKKDKESIREYAQRWRELAAQVHPPLLDKEMVSLFANTLKAPYYEHMMGSSAQQFTDAVIVCERIEQGVKSGRIAAPTEKRGVERKEVHHVEDGYMAKSQIGNFQRVQEQLPPLPLPLNEMYQKLLSIGQIAPEPLTPLQPPYPNWYKPKLNCEYHAGITGHNIYTCNAFKRKLLQINQGWVDRIGRCPQCEYEPAA</sequence>
<reference evidence="1 2" key="1">
    <citation type="journal article" date="2024" name="Plant Biotechnol. J.">
        <title>Genome and CRISPR/Cas9 system of a widespread forest tree (Populus alba) in the world.</title>
        <authorList>
            <person name="Liu Y.J."/>
            <person name="Jiang P.F."/>
            <person name="Han X.M."/>
            <person name="Li X.Y."/>
            <person name="Wang H.M."/>
            <person name="Wang Y.J."/>
            <person name="Wang X.X."/>
            <person name="Zeng Q.Y."/>
        </authorList>
    </citation>
    <scope>NUCLEOTIDE SEQUENCE [LARGE SCALE GENOMIC DNA]</scope>
    <source>
        <strain evidence="2">cv. PAL-ZL1</strain>
    </source>
</reference>
<dbReference type="Proteomes" id="UP000309997">
    <property type="component" value="Unassembled WGS sequence"/>
</dbReference>
<name>A0ACC4CH19_POPAL</name>
<evidence type="ECO:0000313" key="2">
    <source>
        <dbReference type="Proteomes" id="UP000309997"/>
    </source>
</evidence>
<proteinExistence type="predicted"/>
<evidence type="ECO:0000313" key="1">
    <source>
        <dbReference type="EMBL" id="KAL3596508.1"/>
    </source>
</evidence>
<comment type="caution">
    <text evidence="1">The sequence shown here is derived from an EMBL/GenBank/DDBJ whole genome shotgun (WGS) entry which is preliminary data.</text>
</comment>
<organism evidence="1 2">
    <name type="scientific">Populus alba</name>
    <name type="common">White poplar</name>
    <dbReference type="NCBI Taxonomy" id="43335"/>
    <lineage>
        <taxon>Eukaryota</taxon>
        <taxon>Viridiplantae</taxon>
        <taxon>Streptophyta</taxon>
        <taxon>Embryophyta</taxon>
        <taxon>Tracheophyta</taxon>
        <taxon>Spermatophyta</taxon>
        <taxon>Magnoliopsida</taxon>
        <taxon>eudicotyledons</taxon>
        <taxon>Gunneridae</taxon>
        <taxon>Pentapetalae</taxon>
        <taxon>rosids</taxon>
        <taxon>fabids</taxon>
        <taxon>Malpighiales</taxon>
        <taxon>Salicaceae</taxon>
        <taxon>Saliceae</taxon>
        <taxon>Populus</taxon>
    </lineage>
</organism>
<keyword evidence="2" id="KW-1185">Reference proteome</keyword>
<accession>A0ACC4CH19</accession>
<dbReference type="EMBL" id="RCHU02000004">
    <property type="protein sequence ID" value="KAL3596508.1"/>
    <property type="molecule type" value="Genomic_DNA"/>
</dbReference>